<evidence type="ECO:0000256" key="2">
    <source>
        <dbReference type="ARBA" id="ARBA00023015"/>
    </source>
</evidence>
<dbReference type="InterPro" id="IPR036390">
    <property type="entry name" value="WH_DNA-bd_sf"/>
</dbReference>
<keyword evidence="2" id="KW-0805">Transcription regulation</keyword>
<evidence type="ECO:0000256" key="4">
    <source>
        <dbReference type="ARBA" id="ARBA00023163"/>
    </source>
</evidence>
<accession>A0A0B5E7Z8</accession>
<reference evidence="6" key="1">
    <citation type="submission" date="2014-10" db="EMBL/GenBank/DDBJ databases">
        <title>Subcellular tracking of DMSP biosynthesis and its cycling among marine microbes.</title>
        <authorList>
            <person name="Foret S."/>
        </authorList>
    </citation>
    <scope>NUCLEOTIDE SEQUENCE</scope>
    <source>
        <strain evidence="6">P12</strain>
    </source>
</reference>
<dbReference type="GO" id="GO:0003700">
    <property type="term" value="F:DNA-binding transcription factor activity"/>
    <property type="evidence" value="ECO:0007669"/>
    <property type="project" value="InterPro"/>
</dbReference>
<dbReference type="InterPro" id="IPR036388">
    <property type="entry name" value="WH-like_DNA-bd_sf"/>
</dbReference>
<dbReference type="InterPro" id="IPR000847">
    <property type="entry name" value="LysR_HTH_N"/>
</dbReference>
<dbReference type="SUPFAM" id="SSF53850">
    <property type="entry name" value="Periplasmic binding protein-like II"/>
    <property type="match status" value="1"/>
</dbReference>
<keyword evidence="3" id="KW-0238">DNA-binding</keyword>
<dbReference type="FunFam" id="1.10.10.10:FF:000038">
    <property type="entry name" value="Glycine cleavage system transcriptional activator"/>
    <property type="match status" value="1"/>
</dbReference>
<protein>
    <submittedName>
        <fullName evidence="6">DddR</fullName>
    </submittedName>
</protein>
<dbReference type="PANTHER" id="PTHR30537">
    <property type="entry name" value="HTH-TYPE TRANSCRIPTIONAL REGULATOR"/>
    <property type="match status" value="1"/>
</dbReference>
<dbReference type="AlphaFoldDB" id="A0A0B5E7Z8"/>
<dbReference type="Pfam" id="PF00126">
    <property type="entry name" value="HTH_1"/>
    <property type="match status" value="1"/>
</dbReference>
<dbReference type="SUPFAM" id="SSF46785">
    <property type="entry name" value="Winged helix' DNA-binding domain"/>
    <property type="match status" value="1"/>
</dbReference>
<dbReference type="NCBIfam" id="NF008352">
    <property type="entry name" value="PRK11139.1"/>
    <property type="match status" value="1"/>
</dbReference>
<evidence type="ECO:0000313" key="6">
    <source>
        <dbReference type="EMBL" id="AJE63413.1"/>
    </source>
</evidence>
<comment type="similarity">
    <text evidence="1">Belongs to the LysR transcriptional regulatory family.</text>
</comment>
<keyword evidence="4" id="KW-0804">Transcription</keyword>
<evidence type="ECO:0000256" key="1">
    <source>
        <dbReference type="ARBA" id="ARBA00009437"/>
    </source>
</evidence>
<organism evidence="6">
    <name type="scientific">Pseudovibrio sp. P12</name>
    <dbReference type="NCBI Taxonomy" id="1602213"/>
    <lineage>
        <taxon>Bacteria</taxon>
        <taxon>Pseudomonadati</taxon>
        <taxon>Pseudomonadota</taxon>
        <taxon>Alphaproteobacteria</taxon>
        <taxon>Hyphomicrobiales</taxon>
        <taxon>Stappiaceae</taxon>
        <taxon>Pseudovibrio</taxon>
    </lineage>
</organism>
<evidence type="ECO:0000256" key="3">
    <source>
        <dbReference type="ARBA" id="ARBA00023125"/>
    </source>
</evidence>
<dbReference type="EMBL" id="KM819468">
    <property type="protein sequence ID" value="AJE63413.1"/>
    <property type="molecule type" value="Genomic_DNA"/>
</dbReference>
<proteinExistence type="inferred from homology"/>
<dbReference type="GO" id="GO:0043565">
    <property type="term" value="F:sequence-specific DNA binding"/>
    <property type="evidence" value="ECO:0007669"/>
    <property type="project" value="TreeGrafter"/>
</dbReference>
<dbReference type="InterPro" id="IPR005119">
    <property type="entry name" value="LysR_subst-bd"/>
</dbReference>
<dbReference type="InterPro" id="IPR058163">
    <property type="entry name" value="LysR-type_TF_proteobact-type"/>
</dbReference>
<dbReference type="CDD" id="cd08432">
    <property type="entry name" value="PBP2_GcdR_TrpI_HvrB_AmpR_like"/>
    <property type="match status" value="1"/>
</dbReference>
<gene>
    <name evidence="6" type="ORF">Pseu_02483</name>
</gene>
<dbReference type="PRINTS" id="PR00039">
    <property type="entry name" value="HTHLYSR"/>
</dbReference>
<name>A0A0B5E7Z8_9HYPH</name>
<dbReference type="PROSITE" id="PS50931">
    <property type="entry name" value="HTH_LYSR"/>
    <property type="match status" value="1"/>
</dbReference>
<dbReference type="Gene3D" id="3.40.190.10">
    <property type="entry name" value="Periplasmic binding protein-like II"/>
    <property type="match status" value="2"/>
</dbReference>
<evidence type="ECO:0000259" key="5">
    <source>
        <dbReference type="PROSITE" id="PS50931"/>
    </source>
</evidence>
<dbReference type="PANTHER" id="PTHR30537:SF74">
    <property type="entry name" value="HTH-TYPE TRANSCRIPTIONAL REGULATOR TRPI"/>
    <property type="match status" value="1"/>
</dbReference>
<dbReference type="Gene3D" id="1.10.10.10">
    <property type="entry name" value="Winged helix-like DNA-binding domain superfamily/Winged helix DNA-binding domain"/>
    <property type="match status" value="1"/>
</dbReference>
<dbReference type="GO" id="GO:0006351">
    <property type="term" value="P:DNA-templated transcription"/>
    <property type="evidence" value="ECO:0007669"/>
    <property type="project" value="TreeGrafter"/>
</dbReference>
<feature type="domain" description="HTH lysR-type" evidence="5">
    <location>
        <begin position="6"/>
        <end position="63"/>
    </location>
</feature>
<dbReference type="Pfam" id="PF03466">
    <property type="entry name" value="LysR_substrate"/>
    <property type="match status" value="1"/>
</dbReference>
<sequence>MKKNLPPLNWLRAFEASARHLSFTHASTELNLTQAAISHQIKGLECQLGCVLFKRLPRGLELTDAGAAYLPAVHESVERLKAATEEIFGQGQNNLLTVKINMVFFMRWLAPRMKEFRRLHPKINLRITSNIWLDNKESSGDCDMEVRYGRGKWPSLQCDRLTRDELFPVCSPCYLEENGPLTSPKDLPGHTILHVIGYQEGWGYWLKQTKHSDLELGQSYQFDTLVTALEMAALGEGVALGRTSLVENAIKSGQLVAPLEQKVPTEEAFYLVYSNNSLEHPHAVAFRNWILNEIHEG</sequence>